<accession>A0A3M7G3I7</accession>
<gene>
    <name evidence="2" type="ORF">D0861_00540</name>
</gene>
<dbReference type="VEuPathDB" id="FungiDB:BTJ68_00377"/>
<protein>
    <recommendedName>
        <fullName evidence="1">HAM1-like N-terminal domain-containing protein</fullName>
    </recommendedName>
</protein>
<dbReference type="InterPro" id="IPR045967">
    <property type="entry name" value="HAM1-like_N"/>
</dbReference>
<evidence type="ECO:0000313" key="2">
    <source>
        <dbReference type="EMBL" id="RMY95702.1"/>
    </source>
</evidence>
<evidence type="ECO:0000313" key="3">
    <source>
        <dbReference type="Proteomes" id="UP000268823"/>
    </source>
</evidence>
<proteinExistence type="predicted"/>
<feature type="domain" description="HAM1-like N-terminal" evidence="1">
    <location>
        <begin position="228"/>
        <end position="579"/>
    </location>
</feature>
<evidence type="ECO:0000259" key="1">
    <source>
        <dbReference type="Pfam" id="PF19343"/>
    </source>
</evidence>
<reference evidence="2 3" key="1">
    <citation type="journal article" date="2018" name="BMC Genomics">
        <title>Genomic evidence for intraspecific hybridization in a clonal and extremely halotolerant yeast.</title>
        <authorList>
            <person name="Gostincar C."/>
            <person name="Stajich J.E."/>
            <person name="Zupancic J."/>
            <person name="Zalar P."/>
            <person name="Gunde-Cimerman N."/>
        </authorList>
    </citation>
    <scope>NUCLEOTIDE SEQUENCE [LARGE SCALE GENOMIC DNA]</scope>
    <source>
        <strain evidence="2 3">EXF-2788</strain>
    </source>
</reference>
<dbReference type="SUPFAM" id="SSF55394">
    <property type="entry name" value="Bactericidal permeability-increasing protein, BPI"/>
    <property type="match status" value="1"/>
</dbReference>
<organism evidence="2 3">
    <name type="scientific">Hortaea werneckii</name>
    <name type="common">Black yeast</name>
    <name type="synonym">Cladosporium werneckii</name>
    <dbReference type="NCBI Taxonomy" id="91943"/>
    <lineage>
        <taxon>Eukaryota</taxon>
        <taxon>Fungi</taxon>
        <taxon>Dikarya</taxon>
        <taxon>Ascomycota</taxon>
        <taxon>Pezizomycotina</taxon>
        <taxon>Dothideomycetes</taxon>
        <taxon>Dothideomycetidae</taxon>
        <taxon>Mycosphaerellales</taxon>
        <taxon>Teratosphaeriaceae</taxon>
        <taxon>Hortaea</taxon>
    </lineage>
</organism>
<dbReference type="AlphaFoldDB" id="A0A3M7G3I7"/>
<comment type="caution">
    <text evidence="2">The sequence shown here is derived from an EMBL/GenBank/DDBJ whole genome shotgun (WGS) entry which is preliminary data.</text>
</comment>
<dbReference type="GO" id="GO:0008289">
    <property type="term" value="F:lipid binding"/>
    <property type="evidence" value="ECO:0007669"/>
    <property type="project" value="InterPro"/>
</dbReference>
<sequence>MSSCFGLRRKARDSEREPLLPQYEDDTTLQRKLHAKLYTYQQCRAISKGFMPSTEQIIVNLRTLLASDLLSSDNEDLSESGRSLTKYTRQWLQQFMDLMQHKNGEDQIQDLIWFLSKSRISVDTNDIAARAKKARARADTAAAYQSLRTVGSLMLTNSDFRIFLSDLNTVGREVFKDSAFKLSGVAEQAGRTLEPSTQEQKLIAQPGQDAEAKGVVSKQDLVTEAKDVGTVVADGSAQVAKTAMESAEDKLEGDEGKTMLYRLKQAILKLRQRNDYSDSVSTLSLLIQRYAMVYSRAADEVQQAAKEDTHQNKALDRAMKNAWALITTFGDKDAWNKTEELWKKVMSHKDADPQFENMMNDVGNNLQTMLTDPSFFDNAQERLQELRAKGQQTGKGSKMNDDVNELLIQAEVTFRSILEDSDIHGLLRTTLQLFHILSPTNQATNSELIQDSINVFAPLLVAAVQYIPIPRLEISNPDVDLLLENLIIEPGRTVNQTSFLPYRLKVETYNDFELMKHKFRTASYSTNLMTIKLDGLSARADEIGFWLRAHSGLLRLADEGIASFALDDQGIDIHVDVEICRDRLEQILTLKAVRVHIHKLNYTTRKSKLTWFAWLFKPFLRPLLRRSMEKQLATALADFFHAANRELLFARERLRATRISNPDDLLTFFRAVAARLTPAEDPDLYTRVGITPPEGGRVRKNVFQGVYAPGSIVKLWEEEAAHAAERVEDFREDGWRNEIFDLQTRMMT</sequence>
<name>A0A3M7G3I7_HORWE</name>
<dbReference type="OrthoDB" id="5407957at2759"/>
<dbReference type="PANTHER" id="PTHR31138:SF4">
    <property type="entry name" value="DUF5923 DOMAIN-CONTAINING PROTEIN"/>
    <property type="match status" value="1"/>
</dbReference>
<dbReference type="PANTHER" id="PTHR31138">
    <property type="entry name" value="CHROMOSOME 19, WHOLE GENOME SHOTGUN SEQUENCE"/>
    <property type="match status" value="1"/>
</dbReference>
<dbReference type="Pfam" id="PF19343">
    <property type="entry name" value="HAM1_N"/>
    <property type="match status" value="1"/>
</dbReference>
<dbReference type="EMBL" id="QWIR01000005">
    <property type="protein sequence ID" value="RMY95702.1"/>
    <property type="molecule type" value="Genomic_DNA"/>
</dbReference>
<dbReference type="Proteomes" id="UP000268823">
    <property type="component" value="Unassembled WGS sequence"/>
</dbReference>
<dbReference type="InterPro" id="IPR017943">
    <property type="entry name" value="Bactericidal_perm-incr_a/b_dom"/>
</dbReference>